<protein>
    <submittedName>
        <fullName evidence="2">GL14095</fullName>
    </submittedName>
</protein>
<sequence>MVERVGFSLSDKGKSFLKPYIAIRMVYRRPDECPEHTVPYLNRDQLKAIGYYPNSEECSRPGRRNWHLFVMIKATIFFGSVTYAIFESLDNNVEWGRDLAFIIAILNQCYGILTLLLNTME</sequence>
<dbReference type="Proteomes" id="UP000008744">
    <property type="component" value="Unassembled WGS sequence"/>
</dbReference>
<keyword evidence="1" id="KW-0472">Membrane</keyword>
<name>B4H8B1_DROPE</name>
<feature type="transmembrane region" description="Helical" evidence="1">
    <location>
        <begin position="98"/>
        <end position="117"/>
    </location>
</feature>
<dbReference type="EMBL" id="CH479222">
    <property type="protein sequence ID" value="EDW34926.1"/>
    <property type="molecule type" value="Genomic_DNA"/>
</dbReference>
<feature type="transmembrane region" description="Helical" evidence="1">
    <location>
        <begin position="66"/>
        <end position="86"/>
    </location>
</feature>
<evidence type="ECO:0000313" key="2">
    <source>
        <dbReference type="EMBL" id="EDW34926.1"/>
    </source>
</evidence>
<evidence type="ECO:0000313" key="3">
    <source>
        <dbReference type="Proteomes" id="UP000008744"/>
    </source>
</evidence>
<dbReference type="OrthoDB" id="6604226at2759"/>
<dbReference type="AlphaFoldDB" id="B4H8B1"/>
<keyword evidence="3" id="KW-1185">Reference proteome</keyword>
<organism evidence="3">
    <name type="scientific">Drosophila persimilis</name>
    <name type="common">Fruit fly</name>
    <dbReference type="NCBI Taxonomy" id="7234"/>
    <lineage>
        <taxon>Eukaryota</taxon>
        <taxon>Metazoa</taxon>
        <taxon>Ecdysozoa</taxon>
        <taxon>Arthropoda</taxon>
        <taxon>Hexapoda</taxon>
        <taxon>Insecta</taxon>
        <taxon>Pterygota</taxon>
        <taxon>Neoptera</taxon>
        <taxon>Endopterygota</taxon>
        <taxon>Diptera</taxon>
        <taxon>Brachycera</taxon>
        <taxon>Muscomorpha</taxon>
        <taxon>Ephydroidea</taxon>
        <taxon>Drosophilidae</taxon>
        <taxon>Drosophila</taxon>
        <taxon>Sophophora</taxon>
    </lineage>
</organism>
<proteinExistence type="predicted"/>
<dbReference type="PhylomeDB" id="B4H8B1"/>
<gene>
    <name evidence="2" type="primary">Dper\GL14095</name>
    <name evidence="2" type="ORF">Dper_GL14095</name>
</gene>
<reference evidence="2 3" key="1">
    <citation type="journal article" date="2007" name="Nature">
        <title>Evolution of genes and genomes on the Drosophila phylogeny.</title>
        <authorList>
            <consortium name="Drosophila 12 Genomes Consortium"/>
            <person name="Clark A.G."/>
            <person name="Eisen M.B."/>
            <person name="Smith D.R."/>
            <person name="Bergman C.M."/>
            <person name="Oliver B."/>
            <person name="Markow T.A."/>
            <person name="Kaufman T.C."/>
            <person name="Kellis M."/>
            <person name="Gelbart W."/>
            <person name="Iyer V.N."/>
            <person name="Pollard D.A."/>
            <person name="Sackton T.B."/>
            <person name="Larracuente A.M."/>
            <person name="Singh N.D."/>
            <person name="Abad J.P."/>
            <person name="Abt D.N."/>
            <person name="Adryan B."/>
            <person name="Aguade M."/>
            <person name="Akashi H."/>
            <person name="Anderson W.W."/>
            <person name="Aquadro C.F."/>
            <person name="Ardell D.H."/>
            <person name="Arguello R."/>
            <person name="Artieri C.G."/>
            <person name="Barbash D.A."/>
            <person name="Barker D."/>
            <person name="Barsanti P."/>
            <person name="Batterham P."/>
            <person name="Batzoglou S."/>
            <person name="Begun D."/>
            <person name="Bhutkar A."/>
            <person name="Blanco E."/>
            <person name="Bosak S.A."/>
            <person name="Bradley R.K."/>
            <person name="Brand A.D."/>
            <person name="Brent M.R."/>
            <person name="Brooks A.N."/>
            <person name="Brown R.H."/>
            <person name="Butlin R.K."/>
            <person name="Caggese C."/>
            <person name="Calvi B.R."/>
            <person name="Bernardo de Carvalho A."/>
            <person name="Caspi A."/>
            <person name="Castrezana S."/>
            <person name="Celniker S.E."/>
            <person name="Chang J.L."/>
            <person name="Chapple C."/>
            <person name="Chatterji S."/>
            <person name="Chinwalla A."/>
            <person name="Civetta A."/>
            <person name="Clifton S.W."/>
            <person name="Comeron J.M."/>
            <person name="Costello J.C."/>
            <person name="Coyne J.A."/>
            <person name="Daub J."/>
            <person name="David R.G."/>
            <person name="Delcher A.L."/>
            <person name="Delehaunty K."/>
            <person name="Do C.B."/>
            <person name="Ebling H."/>
            <person name="Edwards K."/>
            <person name="Eickbush T."/>
            <person name="Evans J.D."/>
            <person name="Filipski A."/>
            <person name="Findeiss S."/>
            <person name="Freyhult E."/>
            <person name="Fulton L."/>
            <person name="Fulton R."/>
            <person name="Garcia A.C."/>
            <person name="Gardiner A."/>
            <person name="Garfield D.A."/>
            <person name="Garvin B.E."/>
            <person name="Gibson G."/>
            <person name="Gilbert D."/>
            <person name="Gnerre S."/>
            <person name="Godfrey J."/>
            <person name="Good R."/>
            <person name="Gotea V."/>
            <person name="Gravely B."/>
            <person name="Greenberg A.J."/>
            <person name="Griffiths-Jones S."/>
            <person name="Gross S."/>
            <person name="Guigo R."/>
            <person name="Gustafson E.A."/>
            <person name="Haerty W."/>
            <person name="Hahn M.W."/>
            <person name="Halligan D.L."/>
            <person name="Halpern A.L."/>
            <person name="Halter G.M."/>
            <person name="Han M.V."/>
            <person name="Heger A."/>
            <person name="Hillier L."/>
            <person name="Hinrichs A.S."/>
            <person name="Holmes I."/>
            <person name="Hoskins R.A."/>
            <person name="Hubisz M.J."/>
            <person name="Hultmark D."/>
            <person name="Huntley M.A."/>
            <person name="Jaffe D.B."/>
            <person name="Jagadeeshan S."/>
            <person name="Jeck W.R."/>
            <person name="Johnson J."/>
            <person name="Jones C.D."/>
            <person name="Jordan W.C."/>
            <person name="Karpen G.H."/>
            <person name="Kataoka E."/>
            <person name="Keightley P.D."/>
            <person name="Kheradpour P."/>
            <person name="Kirkness E.F."/>
            <person name="Koerich L.B."/>
            <person name="Kristiansen K."/>
            <person name="Kudrna D."/>
            <person name="Kulathinal R.J."/>
            <person name="Kumar S."/>
            <person name="Kwok R."/>
            <person name="Lander E."/>
            <person name="Langley C.H."/>
            <person name="Lapoint R."/>
            <person name="Lazzaro B.P."/>
            <person name="Lee S.J."/>
            <person name="Levesque L."/>
            <person name="Li R."/>
            <person name="Lin C.F."/>
            <person name="Lin M.F."/>
            <person name="Lindblad-Toh K."/>
            <person name="Llopart A."/>
            <person name="Long M."/>
            <person name="Low L."/>
            <person name="Lozovsky E."/>
            <person name="Lu J."/>
            <person name="Luo M."/>
            <person name="Machado C.A."/>
            <person name="Makalowski W."/>
            <person name="Marzo M."/>
            <person name="Matsuda M."/>
            <person name="Matzkin L."/>
            <person name="McAllister B."/>
            <person name="McBride C.S."/>
            <person name="McKernan B."/>
            <person name="McKernan K."/>
            <person name="Mendez-Lago M."/>
            <person name="Minx P."/>
            <person name="Mollenhauer M.U."/>
            <person name="Montooth K."/>
            <person name="Mount S.M."/>
            <person name="Mu X."/>
            <person name="Myers E."/>
            <person name="Negre B."/>
            <person name="Newfeld S."/>
            <person name="Nielsen R."/>
            <person name="Noor M.A."/>
            <person name="O'Grady P."/>
            <person name="Pachter L."/>
            <person name="Papaceit M."/>
            <person name="Parisi M.J."/>
            <person name="Parisi M."/>
            <person name="Parts L."/>
            <person name="Pedersen J.S."/>
            <person name="Pesole G."/>
            <person name="Phillippy A.M."/>
            <person name="Ponting C.P."/>
            <person name="Pop M."/>
            <person name="Porcelli D."/>
            <person name="Powell J.R."/>
            <person name="Prohaska S."/>
            <person name="Pruitt K."/>
            <person name="Puig M."/>
            <person name="Quesneville H."/>
            <person name="Ram K.R."/>
            <person name="Rand D."/>
            <person name="Rasmussen M.D."/>
            <person name="Reed L.K."/>
            <person name="Reenan R."/>
            <person name="Reily A."/>
            <person name="Remington K.A."/>
            <person name="Rieger T.T."/>
            <person name="Ritchie M.G."/>
            <person name="Robin C."/>
            <person name="Rogers Y.H."/>
            <person name="Rohde C."/>
            <person name="Rozas J."/>
            <person name="Rubenfield M.J."/>
            <person name="Ruiz A."/>
            <person name="Russo S."/>
            <person name="Salzberg S.L."/>
            <person name="Sanchez-Gracia A."/>
            <person name="Saranga D.J."/>
            <person name="Sato H."/>
            <person name="Schaeffer S.W."/>
            <person name="Schatz M.C."/>
            <person name="Schlenke T."/>
            <person name="Schwartz R."/>
            <person name="Segarra C."/>
            <person name="Singh R.S."/>
            <person name="Sirot L."/>
            <person name="Sirota M."/>
            <person name="Sisneros N.B."/>
            <person name="Smith C.D."/>
            <person name="Smith T.F."/>
            <person name="Spieth J."/>
            <person name="Stage D.E."/>
            <person name="Stark A."/>
            <person name="Stephan W."/>
            <person name="Strausberg R.L."/>
            <person name="Strempel S."/>
            <person name="Sturgill D."/>
            <person name="Sutton G."/>
            <person name="Sutton G.G."/>
            <person name="Tao W."/>
            <person name="Teichmann S."/>
            <person name="Tobari Y.N."/>
            <person name="Tomimura Y."/>
            <person name="Tsolas J.M."/>
            <person name="Valente V.L."/>
            <person name="Venter E."/>
            <person name="Venter J.C."/>
            <person name="Vicario S."/>
            <person name="Vieira F.G."/>
            <person name="Vilella A.J."/>
            <person name="Villasante A."/>
            <person name="Walenz B."/>
            <person name="Wang J."/>
            <person name="Wasserman M."/>
            <person name="Watts T."/>
            <person name="Wilson D."/>
            <person name="Wilson R.K."/>
            <person name="Wing R.A."/>
            <person name="Wolfner M.F."/>
            <person name="Wong A."/>
            <person name="Wong G.K."/>
            <person name="Wu C.I."/>
            <person name="Wu G."/>
            <person name="Yamamoto D."/>
            <person name="Yang H.P."/>
            <person name="Yang S.P."/>
            <person name="Yorke J.A."/>
            <person name="Yoshida K."/>
            <person name="Zdobnov E."/>
            <person name="Zhang P."/>
            <person name="Zhang Y."/>
            <person name="Zimin A.V."/>
            <person name="Baldwin J."/>
            <person name="Abdouelleil A."/>
            <person name="Abdulkadir J."/>
            <person name="Abebe A."/>
            <person name="Abera B."/>
            <person name="Abreu J."/>
            <person name="Acer S.C."/>
            <person name="Aftuck L."/>
            <person name="Alexander A."/>
            <person name="An P."/>
            <person name="Anderson E."/>
            <person name="Anderson S."/>
            <person name="Arachi H."/>
            <person name="Azer M."/>
            <person name="Bachantsang P."/>
            <person name="Barry A."/>
            <person name="Bayul T."/>
            <person name="Berlin A."/>
            <person name="Bessette D."/>
            <person name="Bloom T."/>
            <person name="Blye J."/>
            <person name="Boguslavskiy L."/>
            <person name="Bonnet C."/>
            <person name="Boukhgalter B."/>
            <person name="Bourzgui I."/>
            <person name="Brown A."/>
            <person name="Cahill P."/>
            <person name="Channer S."/>
            <person name="Cheshatsang Y."/>
            <person name="Chuda L."/>
            <person name="Citroen M."/>
            <person name="Collymore A."/>
            <person name="Cooke P."/>
            <person name="Costello M."/>
            <person name="D'Aco K."/>
            <person name="Daza R."/>
            <person name="De Haan G."/>
            <person name="DeGray S."/>
            <person name="DeMaso C."/>
            <person name="Dhargay N."/>
            <person name="Dooley K."/>
            <person name="Dooley E."/>
            <person name="Doricent M."/>
            <person name="Dorje P."/>
            <person name="Dorjee K."/>
            <person name="Dupes A."/>
            <person name="Elong R."/>
            <person name="Falk J."/>
            <person name="Farina A."/>
            <person name="Faro S."/>
            <person name="Ferguson D."/>
            <person name="Fisher S."/>
            <person name="Foley C.D."/>
            <person name="Franke A."/>
            <person name="Friedrich D."/>
            <person name="Gadbois L."/>
            <person name="Gearin G."/>
            <person name="Gearin C.R."/>
            <person name="Giannoukos G."/>
            <person name="Goode T."/>
            <person name="Graham J."/>
            <person name="Grandbois E."/>
            <person name="Grewal S."/>
            <person name="Gyaltsen K."/>
            <person name="Hafez N."/>
            <person name="Hagos B."/>
            <person name="Hall J."/>
            <person name="Henson C."/>
            <person name="Hollinger A."/>
            <person name="Honan T."/>
            <person name="Huard M.D."/>
            <person name="Hughes L."/>
            <person name="Hurhula B."/>
            <person name="Husby M.E."/>
            <person name="Kamat A."/>
            <person name="Kanga B."/>
            <person name="Kashin S."/>
            <person name="Khazanovich D."/>
            <person name="Kisner P."/>
            <person name="Lance K."/>
            <person name="Lara M."/>
            <person name="Lee W."/>
            <person name="Lennon N."/>
            <person name="Letendre F."/>
            <person name="LeVine R."/>
            <person name="Lipovsky A."/>
            <person name="Liu X."/>
            <person name="Liu J."/>
            <person name="Liu S."/>
            <person name="Lokyitsang T."/>
            <person name="Lokyitsang Y."/>
            <person name="Lubonja R."/>
            <person name="Lui A."/>
            <person name="MacDonald P."/>
            <person name="Magnisalis V."/>
            <person name="Maru K."/>
            <person name="Matthews C."/>
            <person name="McCusker W."/>
            <person name="McDonough S."/>
            <person name="Mehta T."/>
            <person name="Meldrim J."/>
            <person name="Meneus L."/>
            <person name="Mihai O."/>
            <person name="Mihalev A."/>
            <person name="Mihova T."/>
            <person name="Mittelman R."/>
            <person name="Mlenga V."/>
            <person name="Montmayeur A."/>
            <person name="Mulrain L."/>
            <person name="Navidi A."/>
            <person name="Naylor J."/>
            <person name="Negash T."/>
            <person name="Nguyen T."/>
            <person name="Nguyen N."/>
            <person name="Nicol R."/>
            <person name="Norbu C."/>
            <person name="Norbu N."/>
            <person name="Novod N."/>
            <person name="O'Neill B."/>
            <person name="Osman S."/>
            <person name="Markiewicz E."/>
            <person name="Oyono O.L."/>
            <person name="Patti C."/>
            <person name="Phunkhang P."/>
            <person name="Pierre F."/>
            <person name="Priest M."/>
            <person name="Raghuraman S."/>
            <person name="Rege F."/>
            <person name="Reyes R."/>
            <person name="Rise C."/>
            <person name="Rogov P."/>
            <person name="Ross K."/>
            <person name="Ryan E."/>
            <person name="Settipalli S."/>
            <person name="Shea T."/>
            <person name="Sherpa N."/>
            <person name="Shi L."/>
            <person name="Shih D."/>
            <person name="Sparrow T."/>
            <person name="Spaulding J."/>
            <person name="Stalker J."/>
            <person name="Stange-Thomann N."/>
            <person name="Stavropoulos S."/>
            <person name="Stone C."/>
            <person name="Strader C."/>
            <person name="Tesfaye S."/>
            <person name="Thomson T."/>
            <person name="Thoulutsang Y."/>
            <person name="Thoulutsang D."/>
            <person name="Topham K."/>
            <person name="Topping I."/>
            <person name="Tsamla T."/>
            <person name="Vassiliev H."/>
            <person name="Vo A."/>
            <person name="Wangchuk T."/>
            <person name="Wangdi T."/>
            <person name="Weiand M."/>
            <person name="Wilkinson J."/>
            <person name="Wilson A."/>
            <person name="Yadav S."/>
            <person name="Young G."/>
            <person name="Yu Q."/>
            <person name="Zembek L."/>
            <person name="Zhong D."/>
            <person name="Zimmer A."/>
            <person name="Zwirko Z."/>
            <person name="Jaffe D.B."/>
            <person name="Alvarez P."/>
            <person name="Brockman W."/>
            <person name="Butler J."/>
            <person name="Chin C."/>
            <person name="Gnerre S."/>
            <person name="Grabherr M."/>
            <person name="Kleber M."/>
            <person name="Mauceli E."/>
            <person name="MacCallum I."/>
        </authorList>
    </citation>
    <scope>NUCLEOTIDE SEQUENCE [LARGE SCALE GENOMIC DNA]</scope>
    <source>
        <strain evidence="3">MSH-3 / Tucson 14011-0111.49</strain>
    </source>
</reference>
<keyword evidence="1" id="KW-1133">Transmembrane helix</keyword>
<dbReference type="OMA" id="PFRSTWH"/>
<keyword evidence="1" id="KW-0812">Transmembrane</keyword>
<evidence type="ECO:0000256" key="1">
    <source>
        <dbReference type="SAM" id="Phobius"/>
    </source>
</evidence>
<accession>B4H8B1</accession>
<dbReference type="HOGENOM" id="CLU_2040513_0_0_1"/>